<reference evidence="1 2" key="1">
    <citation type="submission" date="2012-12" db="EMBL/GenBank/DDBJ databases">
        <title>The Genome Sequence of Bacillus cereus VD184.</title>
        <authorList>
            <consortium name="The Broad Institute Genome Sequencing Platform"/>
            <consortium name="The Broad Institute Genome Sequencing Center for Infectious Disease"/>
            <person name="Feldgarden M."/>
            <person name="Van der Auwera G.A."/>
            <person name="Mahillon J."/>
            <person name="Duprez V."/>
            <person name="Timmery S."/>
            <person name="Mattelet C."/>
            <person name="Dierick K."/>
            <person name="Sun M."/>
            <person name="Yu Z."/>
            <person name="Zhu L."/>
            <person name="Hu X."/>
            <person name="Shank E.B."/>
            <person name="Swiecicka I."/>
            <person name="Hansen B.M."/>
            <person name="Andrup L."/>
            <person name="Walker B."/>
            <person name="Young S.K."/>
            <person name="Zeng Q."/>
            <person name="Gargeya S."/>
            <person name="Fitzgerald M."/>
            <person name="Haas B."/>
            <person name="Abouelleil A."/>
            <person name="Alvarado L."/>
            <person name="Arachchi H.M."/>
            <person name="Berlin A.M."/>
            <person name="Chapman S.B."/>
            <person name="Dewar J."/>
            <person name="Goldberg J."/>
            <person name="Griggs A."/>
            <person name="Gujja S."/>
            <person name="Hansen M."/>
            <person name="Howarth C."/>
            <person name="Imamovic A."/>
            <person name="Larimer J."/>
            <person name="McCowan C."/>
            <person name="Murphy C."/>
            <person name="Neiman D."/>
            <person name="Pearson M."/>
            <person name="Priest M."/>
            <person name="Roberts A."/>
            <person name="Saif S."/>
            <person name="Shea T."/>
            <person name="Sisk P."/>
            <person name="Sykes S."/>
            <person name="Wortman J."/>
            <person name="Nusbaum C."/>
            <person name="Birren B."/>
        </authorList>
    </citation>
    <scope>NUCLEOTIDE SEQUENCE [LARGE SCALE GENOMIC DNA]</scope>
    <source>
        <strain evidence="1 2">VD184</strain>
    </source>
</reference>
<accession>A0A9W5RBS9</accession>
<dbReference type="EMBL" id="AHFK01000018">
    <property type="protein sequence ID" value="EOQ19652.1"/>
    <property type="molecule type" value="Genomic_DNA"/>
</dbReference>
<dbReference type="AlphaFoldDB" id="A0A9W5RBS9"/>
<dbReference type="Proteomes" id="UP000014028">
    <property type="component" value="Unassembled WGS sequence"/>
</dbReference>
<evidence type="ECO:0000313" key="2">
    <source>
        <dbReference type="Proteomes" id="UP000014028"/>
    </source>
</evidence>
<sequence>MLSYNIASIKFPRGTPMNCINCCLEEQFTIVVKNKVQFNNVPVKQCVNCEQKEFAMRDLLILEHYAKQGLEKEEVEFEDISVAYQNMSINELISYSPLQ</sequence>
<evidence type="ECO:0000313" key="1">
    <source>
        <dbReference type="EMBL" id="EOQ19652.1"/>
    </source>
</evidence>
<organism evidence="1 2">
    <name type="scientific">Bacillus cereus VD184</name>
    <dbReference type="NCBI Taxonomy" id="1053242"/>
    <lineage>
        <taxon>Bacteria</taxon>
        <taxon>Bacillati</taxon>
        <taxon>Bacillota</taxon>
        <taxon>Bacilli</taxon>
        <taxon>Bacillales</taxon>
        <taxon>Bacillaceae</taxon>
        <taxon>Bacillus</taxon>
        <taxon>Bacillus cereus group</taxon>
    </lineage>
</organism>
<proteinExistence type="predicted"/>
<protein>
    <submittedName>
        <fullName evidence="1">Uncharacterized protein</fullName>
    </submittedName>
</protein>
<name>A0A9W5RBS9_BACCE</name>
<comment type="caution">
    <text evidence="1">The sequence shown here is derived from an EMBL/GenBank/DDBJ whole genome shotgun (WGS) entry which is preliminary data.</text>
</comment>
<gene>
    <name evidence="1" type="ORF">IKC_04126</name>
</gene>